<dbReference type="PROSITE" id="PS00061">
    <property type="entry name" value="ADH_SHORT"/>
    <property type="match status" value="1"/>
</dbReference>
<reference evidence="3 4" key="1">
    <citation type="submission" date="2020-03" db="EMBL/GenBank/DDBJ databases">
        <title>Genomic Encyclopedia of Type Strains, Phase IV (KMG-IV): sequencing the most valuable type-strain genomes for metagenomic binning, comparative biology and taxonomic classification.</title>
        <authorList>
            <person name="Goeker M."/>
        </authorList>
    </citation>
    <scope>NUCLEOTIDE SEQUENCE [LARGE SCALE GENOMIC DNA]</scope>
    <source>
        <strain evidence="3 4">DSM 5718</strain>
    </source>
</reference>
<dbReference type="RefSeq" id="WP_166919869.1">
    <property type="nucleotide sequence ID" value="NZ_JAASRN010000002.1"/>
</dbReference>
<keyword evidence="2" id="KW-0560">Oxidoreductase</keyword>
<dbReference type="PRINTS" id="PR00081">
    <property type="entry name" value="GDHRDH"/>
</dbReference>
<dbReference type="PANTHER" id="PTHR44196:SF1">
    <property type="entry name" value="DEHYDROGENASE_REDUCTASE SDR FAMILY MEMBER 7B"/>
    <property type="match status" value="1"/>
</dbReference>
<comment type="caution">
    <text evidence="3">The sequence shown here is derived from an EMBL/GenBank/DDBJ whole genome shotgun (WGS) entry which is preliminary data.</text>
</comment>
<dbReference type="GO" id="GO:0016491">
    <property type="term" value="F:oxidoreductase activity"/>
    <property type="evidence" value="ECO:0007669"/>
    <property type="project" value="UniProtKB-KW"/>
</dbReference>
<dbReference type="Pfam" id="PF00106">
    <property type="entry name" value="adh_short"/>
    <property type="match status" value="1"/>
</dbReference>
<dbReference type="InterPro" id="IPR020904">
    <property type="entry name" value="Sc_DH/Rdtase_CS"/>
</dbReference>
<accession>A0A846MRV2</accession>
<evidence type="ECO:0000256" key="2">
    <source>
        <dbReference type="ARBA" id="ARBA00023002"/>
    </source>
</evidence>
<dbReference type="InterPro" id="IPR036291">
    <property type="entry name" value="NAD(P)-bd_dom_sf"/>
</dbReference>
<name>A0A846MRV2_9BACT</name>
<proteinExistence type="inferred from homology"/>
<dbReference type="GO" id="GO:0016020">
    <property type="term" value="C:membrane"/>
    <property type="evidence" value="ECO:0007669"/>
    <property type="project" value="TreeGrafter"/>
</dbReference>
<dbReference type="EMBL" id="JAASRN010000002">
    <property type="protein sequence ID" value="NIK74316.1"/>
    <property type="molecule type" value="Genomic_DNA"/>
</dbReference>
<dbReference type="CDD" id="cd05233">
    <property type="entry name" value="SDR_c"/>
    <property type="match status" value="1"/>
</dbReference>
<organism evidence="3 4">
    <name type="scientific">Thermonema lapsum</name>
    <dbReference type="NCBI Taxonomy" id="28195"/>
    <lineage>
        <taxon>Bacteria</taxon>
        <taxon>Pseudomonadati</taxon>
        <taxon>Bacteroidota</taxon>
        <taxon>Cytophagia</taxon>
        <taxon>Cytophagales</taxon>
        <taxon>Thermonemataceae</taxon>
        <taxon>Thermonema</taxon>
    </lineage>
</organism>
<dbReference type="PANTHER" id="PTHR44196">
    <property type="entry name" value="DEHYDROGENASE/REDUCTASE SDR FAMILY MEMBER 7B"/>
    <property type="match status" value="1"/>
</dbReference>
<evidence type="ECO:0000313" key="3">
    <source>
        <dbReference type="EMBL" id="NIK74316.1"/>
    </source>
</evidence>
<comment type="similarity">
    <text evidence="1">Belongs to the short-chain dehydrogenases/reductases (SDR) family.</text>
</comment>
<gene>
    <name evidence="3" type="ORF">FHS56_001829</name>
</gene>
<evidence type="ECO:0000313" key="4">
    <source>
        <dbReference type="Proteomes" id="UP000537126"/>
    </source>
</evidence>
<dbReference type="Proteomes" id="UP000537126">
    <property type="component" value="Unassembled WGS sequence"/>
</dbReference>
<evidence type="ECO:0000256" key="1">
    <source>
        <dbReference type="ARBA" id="ARBA00006484"/>
    </source>
</evidence>
<protein>
    <submittedName>
        <fullName evidence="3">Short-subunit dehydrogenase</fullName>
    </submittedName>
</protein>
<keyword evidence="4" id="KW-1185">Reference proteome</keyword>
<dbReference type="AlphaFoldDB" id="A0A846MRV2"/>
<sequence>MTQQFSSKSLVVITGGTKGIGRALVERFAAGGYDVATCSRNQKDLEMLKADIESSYPVQCHIKQADLGQTEACNDFALFVKQLNKPLAAIIHNAAIFRVKALMEESQEELQAMLQTNVISAHILNRQLLPVMIERQQGHLFFIASVASLRGFDNCGAYVTAKHALLGMARALREELKPLGLKVTTVMPGATYTNSWAGIDIDQKRLMPPTDIAEAVWAAFSLSARSVVEEIVIRPQLGDL</sequence>
<dbReference type="Gene3D" id="3.40.50.720">
    <property type="entry name" value="NAD(P)-binding Rossmann-like Domain"/>
    <property type="match status" value="1"/>
</dbReference>
<dbReference type="SUPFAM" id="SSF51735">
    <property type="entry name" value="NAD(P)-binding Rossmann-fold domains"/>
    <property type="match status" value="1"/>
</dbReference>
<dbReference type="InterPro" id="IPR002347">
    <property type="entry name" value="SDR_fam"/>
</dbReference>